<name>A0A7D9J8G7_PARCT</name>
<evidence type="ECO:0000256" key="1">
    <source>
        <dbReference type="SAM" id="MobiDB-lite"/>
    </source>
</evidence>
<evidence type="ECO:0000313" key="3">
    <source>
        <dbReference type="Proteomes" id="UP001152795"/>
    </source>
</evidence>
<feature type="region of interest" description="Disordered" evidence="1">
    <location>
        <begin position="307"/>
        <end position="331"/>
    </location>
</feature>
<keyword evidence="3" id="KW-1185">Reference proteome</keyword>
<dbReference type="EMBL" id="CACRXK020012827">
    <property type="protein sequence ID" value="CAB4024086.1"/>
    <property type="molecule type" value="Genomic_DNA"/>
</dbReference>
<sequence>MLINSTCQFTGDPRFLCAVEFNGCELALVTYCIHCPHLKTSCPYLPCLGEKLSSDVESISGEEILSQQSSLKKENNSPVLVEHSTPYSTHCRAAARPRRLPVISPLVAESPPEGNAVQFDSPNLFSDTTQENCVSSANDDEARCNVPVKNRDVHNSANKNEDGHTTASEKGDICHTANKEGESCNIDWTAELTEDDMSLKSQISNSSATTSLEVEIKLQKLSSSDIQNVSYKIKSLSWNEDATRHDVCNNVDNCSHENLSENHKVVSHERDAHSVSNRFICTQIVSEEMENAPIECKCKDFDESSQHRKTLPTQEQTQSLTKEQNISNSVQYLSTKKDPNGYISEINPISKKDRSYNNQLDDCKQEEANPININEEPYKDSTKPVHLANMKTLPKKLAGLCLLDAKVYLNKKEGLTSSSSGAVKNSNISAPQNSLGSVNVNGDAHPETHSGDNLQHLPSSGIHPPKHSGDGLPTLPPRDSHPLTNSPIELPALSSSEVHQSIPSSCVLPQHSSGISGQVGFAEVTPKNFDIHTPLNGQHTGKIKNPNYSSFA</sequence>
<feature type="compositionally biased region" description="Polar residues" evidence="1">
    <location>
        <begin position="311"/>
        <end position="331"/>
    </location>
</feature>
<comment type="caution">
    <text evidence="2">The sequence shown here is derived from an EMBL/GenBank/DDBJ whole genome shotgun (WGS) entry which is preliminary data.</text>
</comment>
<protein>
    <submittedName>
        <fullName evidence="2">Uncharacterized protein</fullName>
    </submittedName>
</protein>
<dbReference type="Proteomes" id="UP001152795">
    <property type="component" value="Unassembled WGS sequence"/>
</dbReference>
<feature type="non-terminal residue" evidence="2">
    <location>
        <position position="552"/>
    </location>
</feature>
<organism evidence="2 3">
    <name type="scientific">Paramuricea clavata</name>
    <name type="common">Red gorgonian</name>
    <name type="synonym">Violescent sea-whip</name>
    <dbReference type="NCBI Taxonomy" id="317549"/>
    <lineage>
        <taxon>Eukaryota</taxon>
        <taxon>Metazoa</taxon>
        <taxon>Cnidaria</taxon>
        <taxon>Anthozoa</taxon>
        <taxon>Octocorallia</taxon>
        <taxon>Malacalcyonacea</taxon>
        <taxon>Plexauridae</taxon>
        <taxon>Paramuricea</taxon>
    </lineage>
</organism>
<feature type="compositionally biased region" description="Polar residues" evidence="1">
    <location>
        <begin position="416"/>
        <end position="440"/>
    </location>
</feature>
<gene>
    <name evidence="2" type="ORF">PACLA_8A049087</name>
</gene>
<feature type="region of interest" description="Disordered" evidence="1">
    <location>
        <begin position="532"/>
        <end position="552"/>
    </location>
</feature>
<evidence type="ECO:0000313" key="2">
    <source>
        <dbReference type="EMBL" id="CAB4024086.1"/>
    </source>
</evidence>
<reference evidence="2" key="1">
    <citation type="submission" date="2020-04" db="EMBL/GenBank/DDBJ databases">
        <authorList>
            <person name="Alioto T."/>
            <person name="Alioto T."/>
            <person name="Gomez Garrido J."/>
        </authorList>
    </citation>
    <scope>NUCLEOTIDE SEQUENCE</scope>
    <source>
        <strain evidence="2">A484AB</strain>
    </source>
</reference>
<accession>A0A7D9J8G7</accession>
<dbReference type="AlphaFoldDB" id="A0A7D9J8G7"/>
<proteinExistence type="predicted"/>
<dbReference type="OrthoDB" id="10664683at2759"/>
<feature type="region of interest" description="Disordered" evidence="1">
    <location>
        <begin position="416"/>
        <end position="489"/>
    </location>
</feature>